<evidence type="ECO:0000313" key="2">
    <source>
        <dbReference type="EMBL" id="GAA0368018.1"/>
    </source>
</evidence>
<dbReference type="EMBL" id="BAAABW010000026">
    <property type="protein sequence ID" value="GAA0368018.1"/>
    <property type="molecule type" value="Genomic_DNA"/>
</dbReference>
<feature type="compositionally biased region" description="Gly residues" evidence="1">
    <location>
        <begin position="67"/>
        <end position="82"/>
    </location>
</feature>
<evidence type="ECO:0000256" key="1">
    <source>
        <dbReference type="SAM" id="MobiDB-lite"/>
    </source>
</evidence>
<keyword evidence="3" id="KW-1185">Reference proteome</keyword>
<gene>
    <name evidence="2" type="ORF">GCM10010319_52420</name>
</gene>
<proteinExistence type="predicted"/>
<accession>A0ABN0XMJ2</accession>
<feature type="region of interest" description="Disordered" evidence="1">
    <location>
        <begin position="47"/>
        <end position="82"/>
    </location>
</feature>
<evidence type="ECO:0000313" key="3">
    <source>
        <dbReference type="Proteomes" id="UP001500063"/>
    </source>
</evidence>
<dbReference type="Proteomes" id="UP001500063">
    <property type="component" value="Unassembled WGS sequence"/>
</dbReference>
<organism evidence="2 3">
    <name type="scientific">Streptomyces blastmyceticus</name>
    <dbReference type="NCBI Taxonomy" id="68180"/>
    <lineage>
        <taxon>Bacteria</taxon>
        <taxon>Bacillati</taxon>
        <taxon>Actinomycetota</taxon>
        <taxon>Actinomycetes</taxon>
        <taxon>Kitasatosporales</taxon>
        <taxon>Streptomycetaceae</taxon>
        <taxon>Streptomyces</taxon>
    </lineage>
</organism>
<protein>
    <submittedName>
        <fullName evidence="2">Uncharacterized protein</fullName>
    </submittedName>
</protein>
<reference evidence="2 3" key="1">
    <citation type="journal article" date="2019" name="Int. J. Syst. Evol. Microbiol.">
        <title>The Global Catalogue of Microorganisms (GCM) 10K type strain sequencing project: providing services to taxonomists for standard genome sequencing and annotation.</title>
        <authorList>
            <consortium name="The Broad Institute Genomics Platform"/>
            <consortium name="The Broad Institute Genome Sequencing Center for Infectious Disease"/>
            <person name="Wu L."/>
            <person name="Ma J."/>
        </authorList>
    </citation>
    <scope>NUCLEOTIDE SEQUENCE [LARGE SCALE GENOMIC DNA]</scope>
    <source>
        <strain evidence="2 3">JCM 4565</strain>
    </source>
</reference>
<comment type="caution">
    <text evidence="2">The sequence shown here is derived from an EMBL/GenBank/DDBJ whole genome shotgun (WGS) entry which is preliminary data.</text>
</comment>
<name>A0ABN0XMJ2_9ACTN</name>
<sequence length="82" mass="8545">MGGGRGEAVGELGQYGESAFGCGDGRERGKARLHPYLRPPCLCDHLGRSRAPWRPDTAARVSRKPGPGAGRARGGPRGFDGG</sequence>